<reference evidence="1 2" key="1">
    <citation type="submission" date="2024-05" db="EMBL/GenBank/DDBJ databases">
        <authorList>
            <person name="Venkateswaran K."/>
        </authorList>
    </citation>
    <scope>NUCLEOTIDE SEQUENCE [LARGE SCALE GENOMIC DNA]</scope>
    <source>
        <strain evidence="1 2">179-C4-2-HS</strain>
    </source>
</reference>
<dbReference type="EMBL" id="JAROBZ020000001">
    <property type="protein sequence ID" value="MFB3165575.1"/>
    <property type="molecule type" value="Genomic_DNA"/>
</dbReference>
<evidence type="ECO:0000313" key="2">
    <source>
        <dbReference type="Proteomes" id="UP001241748"/>
    </source>
</evidence>
<keyword evidence="2" id="KW-1185">Reference proteome</keyword>
<gene>
    <name evidence="1" type="ORF">P5G62_000280</name>
</gene>
<proteinExistence type="predicted"/>
<sequence length="74" mass="8217">MYVVHFFEEKVEILNQLLGSVPALGEPITVKGRKGKVTGVDQVDDKHVHVQITVEKVPVKNKPSAADLAKKKKR</sequence>
<evidence type="ECO:0000313" key="1">
    <source>
        <dbReference type="EMBL" id="MFB3165575.1"/>
    </source>
</evidence>
<evidence type="ECO:0008006" key="3">
    <source>
        <dbReference type="Google" id="ProtNLM"/>
    </source>
</evidence>
<accession>A0ABV4YL35</accession>
<protein>
    <recommendedName>
        <fullName evidence="3">Preprotein translocase subunit SecA</fullName>
    </recommendedName>
</protein>
<organism evidence="1 2">
    <name type="scientific">Neobacillus driksii</name>
    <dbReference type="NCBI Taxonomy" id="3035913"/>
    <lineage>
        <taxon>Bacteria</taxon>
        <taxon>Bacillati</taxon>
        <taxon>Bacillota</taxon>
        <taxon>Bacilli</taxon>
        <taxon>Bacillales</taxon>
        <taxon>Bacillaceae</taxon>
        <taxon>Neobacillus</taxon>
    </lineage>
</organism>
<name>A0ABV4YL35_9BACI</name>
<dbReference type="Proteomes" id="UP001241748">
    <property type="component" value="Unassembled WGS sequence"/>
</dbReference>
<comment type="caution">
    <text evidence="1">The sequence shown here is derived from an EMBL/GenBank/DDBJ whole genome shotgun (WGS) entry which is preliminary data.</text>
</comment>
<dbReference type="RefSeq" id="WP_306076267.1">
    <property type="nucleotide sequence ID" value="NZ_JAROBZ020000001.1"/>
</dbReference>